<proteinExistence type="predicted"/>
<dbReference type="Proteomes" id="UP001596097">
    <property type="component" value="Unassembled WGS sequence"/>
</dbReference>
<keyword evidence="4" id="KW-1185">Reference proteome</keyword>
<accession>A0ABW1QL72</accession>
<evidence type="ECO:0000256" key="1">
    <source>
        <dbReference type="SAM" id="MobiDB-lite"/>
    </source>
</evidence>
<feature type="transmembrane region" description="Helical" evidence="2">
    <location>
        <begin position="62"/>
        <end position="81"/>
    </location>
</feature>
<dbReference type="Gene3D" id="1.20.1280.290">
    <property type="match status" value="1"/>
</dbReference>
<organism evidence="3 4">
    <name type="scientific">Mumia xiangluensis</name>
    <dbReference type="NCBI Taxonomy" id="1678900"/>
    <lineage>
        <taxon>Bacteria</taxon>
        <taxon>Bacillati</taxon>
        <taxon>Actinomycetota</taxon>
        <taxon>Actinomycetes</taxon>
        <taxon>Propionibacteriales</taxon>
        <taxon>Nocardioidaceae</taxon>
        <taxon>Mumia</taxon>
    </lineage>
</organism>
<feature type="transmembrane region" description="Helical" evidence="2">
    <location>
        <begin position="6"/>
        <end position="24"/>
    </location>
</feature>
<dbReference type="EMBL" id="JBHSQL010000005">
    <property type="protein sequence ID" value="MFC6149320.1"/>
    <property type="molecule type" value="Genomic_DNA"/>
</dbReference>
<evidence type="ECO:0000256" key="2">
    <source>
        <dbReference type="SAM" id="Phobius"/>
    </source>
</evidence>
<sequence>MSTPVVAGAVSTVIFAISTLPMLVKAGRTKDLSSYSLGNLGLSNVGNAVHSVYVLSLPAGPLWVLHGFYVGVALLMLVWYLRYETRSGRHGTQERRAAPWGAARLDVRGTAAVSPRQQRRTGDPVSG</sequence>
<dbReference type="RefSeq" id="WP_205602849.1">
    <property type="nucleotide sequence ID" value="NZ_JBHSQL010000005.1"/>
</dbReference>
<evidence type="ECO:0000313" key="3">
    <source>
        <dbReference type="EMBL" id="MFC6149320.1"/>
    </source>
</evidence>
<reference evidence="4" key="1">
    <citation type="journal article" date="2019" name="Int. J. Syst. Evol. Microbiol.">
        <title>The Global Catalogue of Microorganisms (GCM) 10K type strain sequencing project: providing services to taxonomists for standard genome sequencing and annotation.</title>
        <authorList>
            <consortium name="The Broad Institute Genomics Platform"/>
            <consortium name="The Broad Institute Genome Sequencing Center for Infectious Disease"/>
            <person name="Wu L."/>
            <person name="Ma J."/>
        </authorList>
    </citation>
    <scope>NUCLEOTIDE SEQUENCE [LARGE SCALE GENOMIC DNA]</scope>
    <source>
        <strain evidence="4">CGMCC 4.7198</strain>
    </source>
</reference>
<keyword evidence="2" id="KW-1133">Transmembrane helix</keyword>
<evidence type="ECO:0000313" key="4">
    <source>
        <dbReference type="Proteomes" id="UP001596097"/>
    </source>
</evidence>
<comment type="caution">
    <text evidence="3">The sequence shown here is derived from an EMBL/GenBank/DDBJ whole genome shotgun (WGS) entry which is preliminary data.</text>
</comment>
<name>A0ABW1QL72_9ACTN</name>
<keyword evidence="2" id="KW-0472">Membrane</keyword>
<feature type="region of interest" description="Disordered" evidence="1">
    <location>
        <begin position="108"/>
        <end position="127"/>
    </location>
</feature>
<keyword evidence="2" id="KW-0812">Transmembrane</keyword>
<gene>
    <name evidence="3" type="ORF">ACFPYK_07935</name>
</gene>
<protein>
    <submittedName>
        <fullName evidence="3">Uncharacterized protein</fullName>
    </submittedName>
</protein>